<dbReference type="GO" id="GO:0000160">
    <property type="term" value="P:phosphorelay signal transduction system"/>
    <property type="evidence" value="ECO:0007669"/>
    <property type="project" value="InterPro"/>
</dbReference>
<dbReference type="Proteomes" id="UP001143480">
    <property type="component" value="Unassembled WGS sequence"/>
</dbReference>
<evidence type="ECO:0000256" key="1">
    <source>
        <dbReference type="PROSITE-ProRule" id="PRU00169"/>
    </source>
</evidence>
<dbReference type="AlphaFoldDB" id="A0A9W6KWC2"/>
<dbReference type="SMART" id="SM00448">
    <property type="entry name" value="REC"/>
    <property type="match status" value="1"/>
</dbReference>
<reference evidence="4" key="2">
    <citation type="submission" date="2023-01" db="EMBL/GenBank/DDBJ databases">
        <authorList>
            <person name="Sun Q."/>
            <person name="Evtushenko L."/>
        </authorList>
    </citation>
    <scope>NUCLEOTIDE SEQUENCE</scope>
    <source>
        <strain evidence="4">VKM Ac-1321</strain>
    </source>
</reference>
<dbReference type="SUPFAM" id="SSF52172">
    <property type="entry name" value="CheY-like"/>
    <property type="match status" value="1"/>
</dbReference>
<dbReference type="InterPro" id="IPR001789">
    <property type="entry name" value="Sig_transdc_resp-reg_receiver"/>
</dbReference>
<evidence type="ECO:0000313" key="4">
    <source>
        <dbReference type="EMBL" id="GLL07909.1"/>
    </source>
</evidence>
<keyword evidence="5" id="KW-1185">Reference proteome</keyword>
<feature type="region of interest" description="Disordered" evidence="2">
    <location>
        <begin position="1"/>
        <end position="74"/>
    </location>
</feature>
<organism evidence="4 5">
    <name type="scientific">Dactylosporangium matsuzakiense</name>
    <dbReference type="NCBI Taxonomy" id="53360"/>
    <lineage>
        <taxon>Bacteria</taxon>
        <taxon>Bacillati</taxon>
        <taxon>Actinomycetota</taxon>
        <taxon>Actinomycetes</taxon>
        <taxon>Micromonosporales</taxon>
        <taxon>Micromonosporaceae</taxon>
        <taxon>Dactylosporangium</taxon>
    </lineage>
</organism>
<accession>A0A9W6KWC2</accession>
<dbReference type="PANTHER" id="PTHR44520">
    <property type="entry name" value="RESPONSE REGULATOR RCP1-RELATED"/>
    <property type="match status" value="1"/>
</dbReference>
<dbReference type="InterPro" id="IPR052893">
    <property type="entry name" value="TCS_response_regulator"/>
</dbReference>
<gene>
    <name evidence="4" type="ORF">GCM10017581_096680</name>
</gene>
<evidence type="ECO:0000313" key="5">
    <source>
        <dbReference type="Proteomes" id="UP001143480"/>
    </source>
</evidence>
<dbReference type="InterPro" id="IPR011006">
    <property type="entry name" value="CheY-like_superfamily"/>
</dbReference>
<reference evidence="4" key="1">
    <citation type="journal article" date="2014" name="Int. J. Syst. Evol. Microbiol.">
        <title>Complete genome sequence of Corynebacterium casei LMG S-19264T (=DSM 44701T), isolated from a smear-ripened cheese.</title>
        <authorList>
            <consortium name="US DOE Joint Genome Institute (JGI-PGF)"/>
            <person name="Walter F."/>
            <person name="Albersmeier A."/>
            <person name="Kalinowski J."/>
            <person name="Ruckert C."/>
        </authorList>
    </citation>
    <scope>NUCLEOTIDE SEQUENCE</scope>
    <source>
        <strain evidence="4">VKM Ac-1321</strain>
    </source>
</reference>
<dbReference type="Pfam" id="PF00072">
    <property type="entry name" value="Response_reg"/>
    <property type="match status" value="1"/>
</dbReference>
<feature type="modified residue" description="4-aspartylphosphate" evidence="1">
    <location>
        <position position="145"/>
    </location>
</feature>
<sequence>MSVPGWPAGGGPEPVGAHPGTTEDSARTERRTGPVTERVTAAARRQSPSGAVQLPPDRFLADRETPAQDPFGGNRAMPILHRAAPAHILLVEDDPGDELMAREAFEDDALDSELHVARDGEQALDFLYRRGDFAAAPRPDFILLDLNLPRVDGRQVLRQIKNDATVASIPVVVLTTSAAVEDLLACYDTHANAYITKPQGYEEFIGVVRRINEFWLDTVRLPNEEAE</sequence>
<feature type="domain" description="Response regulatory" evidence="3">
    <location>
        <begin position="87"/>
        <end position="212"/>
    </location>
</feature>
<dbReference type="PROSITE" id="PS50110">
    <property type="entry name" value="RESPONSE_REGULATORY"/>
    <property type="match status" value="1"/>
</dbReference>
<protein>
    <recommendedName>
        <fullName evidence="3">Response regulatory domain-containing protein</fullName>
    </recommendedName>
</protein>
<keyword evidence="1" id="KW-0597">Phosphoprotein</keyword>
<evidence type="ECO:0000256" key="2">
    <source>
        <dbReference type="SAM" id="MobiDB-lite"/>
    </source>
</evidence>
<proteinExistence type="predicted"/>
<name>A0A9W6KWC2_9ACTN</name>
<dbReference type="EMBL" id="BSFP01000117">
    <property type="protein sequence ID" value="GLL07909.1"/>
    <property type="molecule type" value="Genomic_DNA"/>
</dbReference>
<evidence type="ECO:0000259" key="3">
    <source>
        <dbReference type="PROSITE" id="PS50110"/>
    </source>
</evidence>
<dbReference type="Gene3D" id="3.40.50.2300">
    <property type="match status" value="1"/>
</dbReference>
<dbReference type="PANTHER" id="PTHR44520:SF2">
    <property type="entry name" value="RESPONSE REGULATOR RCP1"/>
    <property type="match status" value="1"/>
</dbReference>
<comment type="caution">
    <text evidence="4">The sequence shown here is derived from an EMBL/GenBank/DDBJ whole genome shotgun (WGS) entry which is preliminary data.</text>
</comment>
<dbReference type="CDD" id="cd17557">
    <property type="entry name" value="REC_Rcp-like"/>
    <property type="match status" value="1"/>
</dbReference>